<dbReference type="Proteomes" id="UP001233172">
    <property type="component" value="Unassembled WGS sequence"/>
</dbReference>
<sequence length="72" mass="8405">MFAQARGDTCRNKARGTKPEGQSQRDKARGTKPEGQSQRDKARGTKPEAWMTCWQRGQPRNRLWLKYMTHNE</sequence>
<feature type="region of interest" description="Disordered" evidence="1">
    <location>
        <begin position="1"/>
        <end position="49"/>
    </location>
</feature>
<evidence type="ECO:0000313" key="3">
    <source>
        <dbReference type="Proteomes" id="UP001233172"/>
    </source>
</evidence>
<name>A0AAD8F7Q1_BIOPF</name>
<gene>
    <name evidence="2" type="ORF">Bpfe_017164</name>
</gene>
<dbReference type="EMBL" id="JASAOG010000086">
    <property type="protein sequence ID" value="KAK0053466.1"/>
    <property type="molecule type" value="Genomic_DNA"/>
</dbReference>
<evidence type="ECO:0000313" key="2">
    <source>
        <dbReference type="EMBL" id="KAK0053466.1"/>
    </source>
</evidence>
<comment type="caution">
    <text evidence="2">The sequence shown here is derived from an EMBL/GenBank/DDBJ whole genome shotgun (WGS) entry which is preliminary data.</text>
</comment>
<keyword evidence="3" id="KW-1185">Reference proteome</keyword>
<proteinExistence type="predicted"/>
<feature type="compositionally biased region" description="Basic and acidic residues" evidence="1">
    <location>
        <begin position="23"/>
        <end position="46"/>
    </location>
</feature>
<evidence type="ECO:0000256" key="1">
    <source>
        <dbReference type="SAM" id="MobiDB-lite"/>
    </source>
</evidence>
<accession>A0AAD8F7Q1</accession>
<protein>
    <submittedName>
        <fullName evidence="2">Uncharacterized protein</fullName>
    </submittedName>
</protein>
<reference evidence="2" key="2">
    <citation type="submission" date="2023-04" db="EMBL/GenBank/DDBJ databases">
        <authorList>
            <person name="Bu L."/>
            <person name="Lu L."/>
            <person name="Laidemitt M.R."/>
            <person name="Zhang S.M."/>
            <person name="Mutuku M."/>
            <person name="Mkoji G."/>
            <person name="Steinauer M."/>
            <person name="Loker E.S."/>
        </authorList>
    </citation>
    <scope>NUCLEOTIDE SEQUENCE</scope>
    <source>
        <strain evidence="2">KasaAsao</strain>
        <tissue evidence="2">Whole Snail</tissue>
    </source>
</reference>
<dbReference type="AlphaFoldDB" id="A0AAD8F7Q1"/>
<reference evidence="2" key="1">
    <citation type="journal article" date="2023" name="PLoS Negl. Trop. Dis.">
        <title>A genome sequence for Biomphalaria pfeifferi, the major vector snail for the human-infecting parasite Schistosoma mansoni.</title>
        <authorList>
            <person name="Bu L."/>
            <person name="Lu L."/>
            <person name="Laidemitt M.R."/>
            <person name="Zhang S.M."/>
            <person name="Mutuku M."/>
            <person name="Mkoji G."/>
            <person name="Steinauer M."/>
            <person name="Loker E.S."/>
        </authorList>
    </citation>
    <scope>NUCLEOTIDE SEQUENCE</scope>
    <source>
        <strain evidence="2">KasaAsao</strain>
    </source>
</reference>
<organism evidence="2 3">
    <name type="scientific">Biomphalaria pfeifferi</name>
    <name type="common">Bloodfluke planorb</name>
    <name type="synonym">Freshwater snail</name>
    <dbReference type="NCBI Taxonomy" id="112525"/>
    <lineage>
        <taxon>Eukaryota</taxon>
        <taxon>Metazoa</taxon>
        <taxon>Spiralia</taxon>
        <taxon>Lophotrochozoa</taxon>
        <taxon>Mollusca</taxon>
        <taxon>Gastropoda</taxon>
        <taxon>Heterobranchia</taxon>
        <taxon>Euthyneura</taxon>
        <taxon>Panpulmonata</taxon>
        <taxon>Hygrophila</taxon>
        <taxon>Lymnaeoidea</taxon>
        <taxon>Planorbidae</taxon>
        <taxon>Biomphalaria</taxon>
    </lineage>
</organism>